<keyword evidence="1 4" id="KW-0378">Hydrolase</keyword>
<dbReference type="PANTHER" id="PTHR43156">
    <property type="entry name" value="STAGE II SPORULATION PROTEIN E-RELATED"/>
    <property type="match status" value="1"/>
</dbReference>
<dbReference type="InterPro" id="IPR052016">
    <property type="entry name" value="Bact_Sigma-Reg"/>
</dbReference>
<dbReference type="InterPro" id="IPR036457">
    <property type="entry name" value="PPM-type-like_dom_sf"/>
</dbReference>
<proteinExistence type="predicted"/>
<dbReference type="Pfam" id="PF07228">
    <property type="entry name" value="SpoIIE"/>
    <property type="match status" value="1"/>
</dbReference>
<dbReference type="GO" id="GO:0004722">
    <property type="term" value="F:protein serine/threonine phosphatase activity"/>
    <property type="evidence" value="ECO:0007669"/>
    <property type="project" value="UniProtKB-EC"/>
</dbReference>
<dbReference type="RefSeq" id="WP_380236610.1">
    <property type="nucleotide sequence ID" value="NZ_BAAAVH010000009.1"/>
</dbReference>
<evidence type="ECO:0000256" key="1">
    <source>
        <dbReference type="ARBA" id="ARBA00022801"/>
    </source>
</evidence>
<dbReference type="PANTHER" id="PTHR43156:SF2">
    <property type="entry name" value="STAGE II SPORULATION PROTEIN E"/>
    <property type="match status" value="1"/>
</dbReference>
<organism evidence="4 5">
    <name type="scientific">Kitasatospora aburaviensis</name>
    <dbReference type="NCBI Taxonomy" id="67265"/>
    <lineage>
        <taxon>Bacteria</taxon>
        <taxon>Bacillati</taxon>
        <taxon>Actinomycetota</taxon>
        <taxon>Actinomycetes</taxon>
        <taxon>Kitasatosporales</taxon>
        <taxon>Streptomycetaceae</taxon>
        <taxon>Kitasatospora</taxon>
    </lineage>
</organism>
<keyword evidence="5" id="KW-1185">Reference proteome</keyword>
<dbReference type="InterPro" id="IPR001932">
    <property type="entry name" value="PPM-type_phosphatase-like_dom"/>
</dbReference>
<dbReference type="SUPFAM" id="SSF81606">
    <property type="entry name" value="PP2C-like"/>
    <property type="match status" value="1"/>
</dbReference>
<evidence type="ECO:0000256" key="2">
    <source>
        <dbReference type="SAM" id="Phobius"/>
    </source>
</evidence>
<feature type="domain" description="PPM-type phosphatase" evidence="3">
    <location>
        <begin position="142"/>
        <end position="371"/>
    </location>
</feature>
<protein>
    <submittedName>
        <fullName evidence="4">PP2C family protein-serine/threonine phosphatase</fullName>
        <ecNumber evidence="4">3.1.3.16</ecNumber>
    </submittedName>
</protein>
<gene>
    <name evidence="4" type="ORF">ACFP0N_29030</name>
</gene>
<feature type="transmembrane region" description="Helical" evidence="2">
    <location>
        <begin position="20"/>
        <end position="37"/>
    </location>
</feature>
<dbReference type="SMART" id="SM00331">
    <property type="entry name" value="PP2C_SIG"/>
    <property type="match status" value="1"/>
</dbReference>
<evidence type="ECO:0000313" key="5">
    <source>
        <dbReference type="Proteomes" id="UP001596067"/>
    </source>
</evidence>
<reference evidence="5" key="1">
    <citation type="journal article" date="2019" name="Int. J. Syst. Evol. Microbiol.">
        <title>The Global Catalogue of Microorganisms (GCM) 10K type strain sequencing project: providing services to taxonomists for standard genome sequencing and annotation.</title>
        <authorList>
            <consortium name="The Broad Institute Genomics Platform"/>
            <consortium name="The Broad Institute Genome Sequencing Center for Infectious Disease"/>
            <person name="Wu L."/>
            <person name="Ma J."/>
        </authorList>
    </citation>
    <scope>NUCLEOTIDE SEQUENCE [LARGE SCALE GENOMIC DNA]</scope>
    <source>
        <strain evidence="5">CGMCC 4.1469</strain>
    </source>
</reference>
<evidence type="ECO:0000313" key="4">
    <source>
        <dbReference type="EMBL" id="MFC5889020.1"/>
    </source>
</evidence>
<keyword evidence="2" id="KW-0812">Transmembrane</keyword>
<feature type="transmembrane region" description="Helical" evidence="2">
    <location>
        <begin position="90"/>
        <end position="109"/>
    </location>
</feature>
<dbReference type="EMBL" id="JBHSOD010000049">
    <property type="protein sequence ID" value="MFC5889020.1"/>
    <property type="molecule type" value="Genomic_DNA"/>
</dbReference>
<dbReference type="Gene3D" id="3.60.40.10">
    <property type="entry name" value="PPM-type phosphatase domain"/>
    <property type="match status" value="1"/>
</dbReference>
<name>A0ABW1F4G3_9ACTN</name>
<accession>A0ABW1F4G3</accession>
<comment type="caution">
    <text evidence="4">The sequence shown here is derived from an EMBL/GenBank/DDBJ whole genome shotgun (WGS) entry which is preliminary data.</text>
</comment>
<evidence type="ECO:0000259" key="3">
    <source>
        <dbReference type="SMART" id="SM00331"/>
    </source>
</evidence>
<keyword evidence="2" id="KW-0472">Membrane</keyword>
<sequence length="379" mass="39891">MESRWHLDLRWPRQRSRPLILIPLVLVVVISVVDMLAPPEVHLGPLLVAAPAITASFAGPWTTAAVGAAAVLAQGIVAAVRTTLVDLNHAVQIVALALISLLVALFAHLREQHEKEMRQLRSVAEAAQAVLQRPIPARMGPLRIASVYLAAEAEALIGGDLYAAVRTRHGSRFVIGDVRGKGLEAIGEASLVLGAFRTAAYRQVDLPRLVTHLEGAVFGGMGDTGDPADDTMGADGSESFITAAVLDVPDTEPVIHLADCGHPPPLLLRGGRVTPLDTSRPAPPLGLSELAGSSGVEVETFAFEEGDIALLYTDGVIEARDGSGAFYPLAERLASWPPGDPHTLLRRLCEDLLAHAGGRLGDDAAMVAIKRDTTAAGDG</sequence>
<dbReference type="EC" id="3.1.3.16" evidence="4"/>
<dbReference type="Proteomes" id="UP001596067">
    <property type="component" value="Unassembled WGS sequence"/>
</dbReference>
<keyword evidence="2" id="KW-1133">Transmembrane helix</keyword>